<comment type="caution">
    <text evidence="2">The sequence shown here is derived from an EMBL/GenBank/DDBJ whole genome shotgun (WGS) entry which is preliminary data.</text>
</comment>
<dbReference type="AlphaFoldDB" id="A0A3E3J2S6"/>
<dbReference type="EMBL" id="QVLV01000006">
    <property type="protein sequence ID" value="RGE61065.1"/>
    <property type="molecule type" value="Genomic_DNA"/>
</dbReference>
<accession>A0A3E3J2S6</accession>
<sequence>MSPQIPWTKLIAYAASCSWKAGPFLAKDRMYRRNSTAGKGNHGKAFCNILTQKNAPSVRRAHTNRKNGHQLYTAATSIK</sequence>
<evidence type="ECO:0000313" key="4">
    <source>
        <dbReference type="Proteomes" id="UP000261166"/>
    </source>
</evidence>
<evidence type="ECO:0000313" key="1">
    <source>
        <dbReference type="EMBL" id="RGE61065.1"/>
    </source>
</evidence>
<organism evidence="2 4">
    <name type="scientific">Eisenbergiella massiliensis</name>
    <dbReference type="NCBI Taxonomy" id="1720294"/>
    <lineage>
        <taxon>Bacteria</taxon>
        <taxon>Bacillati</taxon>
        <taxon>Bacillota</taxon>
        <taxon>Clostridia</taxon>
        <taxon>Lachnospirales</taxon>
        <taxon>Lachnospiraceae</taxon>
        <taxon>Eisenbergiella</taxon>
    </lineage>
</organism>
<protein>
    <submittedName>
        <fullName evidence="2">Uncharacterized protein</fullName>
    </submittedName>
</protein>
<dbReference type="EMBL" id="QVLU01000003">
    <property type="protein sequence ID" value="RGE73401.1"/>
    <property type="molecule type" value="Genomic_DNA"/>
</dbReference>
<proteinExistence type="predicted"/>
<keyword evidence="3" id="KW-1185">Reference proteome</keyword>
<gene>
    <name evidence="2" type="ORF">DWY69_04215</name>
    <name evidence="1" type="ORF">DXC51_11030</name>
</gene>
<reference evidence="2 4" key="1">
    <citation type="submission" date="2018-08" db="EMBL/GenBank/DDBJ databases">
        <title>A genome reference for cultivated species of the human gut microbiota.</title>
        <authorList>
            <person name="Zou Y."/>
            <person name="Xue W."/>
            <person name="Luo G."/>
        </authorList>
    </citation>
    <scope>NUCLEOTIDE SEQUENCE [LARGE SCALE GENOMIC DNA]</scope>
    <source>
        <strain evidence="2 4">AF26-4BH</strain>
        <strain evidence="1">TF05-5AC</strain>
    </source>
</reference>
<name>A0A3E3J2S6_9FIRM</name>
<dbReference type="Proteomes" id="UP000261166">
    <property type="component" value="Unassembled WGS sequence"/>
</dbReference>
<evidence type="ECO:0000313" key="2">
    <source>
        <dbReference type="EMBL" id="RGE73401.1"/>
    </source>
</evidence>
<dbReference type="Proteomes" id="UP000260812">
    <property type="component" value="Unassembled WGS sequence"/>
</dbReference>
<evidence type="ECO:0000313" key="3">
    <source>
        <dbReference type="Proteomes" id="UP000260812"/>
    </source>
</evidence>